<feature type="region of interest" description="Disordered" evidence="1">
    <location>
        <begin position="115"/>
        <end position="151"/>
    </location>
</feature>
<dbReference type="Proteomes" id="UP000325579">
    <property type="component" value="Unassembled WGS sequence"/>
</dbReference>
<accession>A0A5N6IKM3</accession>
<organism evidence="2 3">
    <name type="scientific">Aspergillus pseudonomiae</name>
    <dbReference type="NCBI Taxonomy" id="1506151"/>
    <lineage>
        <taxon>Eukaryota</taxon>
        <taxon>Fungi</taxon>
        <taxon>Dikarya</taxon>
        <taxon>Ascomycota</taxon>
        <taxon>Pezizomycotina</taxon>
        <taxon>Eurotiomycetes</taxon>
        <taxon>Eurotiomycetidae</taxon>
        <taxon>Eurotiales</taxon>
        <taxon>Aspergillaceae</taxon>
        <taxon>Aspergillus</taxon>
        <taxon>Aspergillus subgen. Circumdati</taxon>
    </lineage>
</organism>
<name>A0A5N6IKM3_9EURO</name>
<dbReference type="GeneID" id="43673960"/>
<keyword evidence="3" id="KW-1185">Reference proteome</keyword>
<feature type="compositionally biased region" description="Basic and acidic residues" evidence="1">
    <location>
        <begin position="340"/>
        <end position="351"/>
    </location>
</feature>
<feature type="region of interest" description="Disordered" evidence="1">
    <location>
        <begin position="176"/>
        <end position="246"/>
    </location>
</feature>
<feature type="compositionally biased region" description="Polar residues" evidence="1">
    <location>
        <begin position="547"/>
        <end position="560"/>
    </location>
</feature>
<feature type="compositionally biased region" description="Basic and acidic residues" evidence="1">
    <location>
        <begin position="176"/>
        <end position="193"/>
    </location>
</feature>
<reference evidence="2 3" key="1">
    <citation type="submission" date="2019-04" db="EMBL/GenBank/DDBJ databases">
        <authorList>
            <consortium name="DOE Joint Genome Institute"/>
            <person name="Mondo S."/>
            <person name="Kjaerbolling I."/>
            <person name="Vesth T."/>
            <person name="Frisvad J.C."/>
            <person name="Nybo J.L."/>
            <person name="Theobald S."/>
            <person name="Kildgaard S."/>
            <person name="Isbrandt T."/>
            <person name="Kuo A."/>
            <person name="Sato A."/>
            <person name="Lyhne E.K."/>
            <person name="Kogle M.E."/>
            <person name="Wiebenga A."/>
            <person name="Kun R.S."/>
            <person name="Lubbers R.J."/>
            <person name="Makela M.R."/>
            <person name="Barry K."/>
            <person name="Chovatia M."/>
            <person name="Clum A."/>
            <person name="Daum C."/>
            <person name="Haridas S."/>
            <person name="He G."/>
            <person name="LaButti K."/>
            <person name="Lipzen A."/>
            <person name="Riley R."/>
            <person name="Salamov A."/>
            <person name="Simmons B.A."/>
            <person name="Magnuson J.K."/>
            <person name="Henrissat B."/>
            <person name="Mortensen U.H."/>
            <person name="Larsen T.O."/>
            <person name="Devries R.P."/>
            <person name="Grigoriev I.V."/>
            <person name="Machida M."/>
            <person name="Baker S.E."/>
            <person name="Andersen M.R."/>
            <person name="Cantor M.N."/>
            <person name="Hua S.X."/>
        </authorList>
    </citation>
    <scope>NUCLEOTIDE SEQUENCE [LARGE SCALE GENOMIC DNA]</scope>
    <source>
        <strain evidence="2 3">CBS 119388</strain>
    </source>
</reference>
<feature type="region of interest" description="Disordered" evidence="1">
    <location>
        <begin position="320"/>
        <end position="371"/>
    </location>
</feature>
<feature type="region of interest" description="Disordered" evidence="1">
    <location>
        <begin position="391"/>
        <end position="427"/>
    </location>
</feature>
<evidence type="ECO:0000313" key="3">
    <source>
        <dbReference type="Proteomes" id="UP000325579"/>
    </source>
</evidence>
<feature type="compositionally biased region" description="Polar residues" evidence="1">
    <location>
        <begin position="211"/>
        <end position="227"/>
    </location>
</feature>
<evidence type="ECO:0000313" key="2">
    <source>
        <dbReference type="EMBL" id="KAE8405720.1"/>
    </source>
</evidence>
<feature type="region of interest" description="Disordered" evidence="1">
    <location>
        <begin position="280"/>
        <end position="303"/>
    </location>
</feature>
<proteinExistence type="predicted"/>
<dbReference type="EMBL" id="ML736758">
    <property type="protein sequence ID" value="KAE8405720.1"/>
    <property type="molecule type" value="Genomic_DNA"/>
</dbReference>
<dbReference type="RefSeq" id="XP_031943039.1">
    <property type="nucleotide sequence ID" value="XM_032089269.1"/>
</dbReference>
<feature type="compositionally biased region" description="Polar residues" evidence="1">
    <location>
        <begin position="409"/>
        <end position="421"/>
    </location>
</feature>
<feature type="region of interest" description="Disordered" evidence="1">
    <location>
        <begin position="511"/>
        <end position="588"/>
    </location>
</feature>
<feature type="compositionally biased region" description="Basic and acidic residues" evidence="1">
    <location>
        <begin position="398"/>
        <end position="408"/>
    </location>
</feature>
<protein>
    <submittedName>
        <fullName evidence="2">Uncharacterized protein</fullName>
    </submittedName>
</protein>
<gene>
    <name evidence="2" type="ORF">BDV37DRAFT_292923</name>
</gene>
<feature type="compositionally biased region" description="Polar residues" evidence="1">
    <location>
        <begin position="526"/>
        <end position="537"/>
    </location>
</feature>
<sequence>MSETSLGANFDKQSPAYMAELSLVTQLRSVATEAEGDTRILSVPGAQVFSSDIVEPLLQPKIGISTRESKPQRSSSTVVSLDTAEVVVRKSKRLSEARARKETYTAKHTLPRSISNEPAATASQNRKLMSRHKPCTLSFNNRDKPRLSNTQESLIFHPQRAYRKVYATHRKEPVDWDEDLRPSGESELGKRNESTPVFSPASGERSAFNKRPSSGQKVIREASSSAGKRQRPPARSTGSAIKGKNSILGPISYDMMVNNATEVPRYKGGLKTFEGIDIRTEDHSSSSGSEDLVSGKCATDDSTSIEASAKGVTSLLEIEEHRQRASEPTPALHSGDNNADETHSYVTDAKDSGPSQAPPKPQLLGAKHLGRGRGIGGKLAAAFQLEEISSQWNRSHSHGHDASPDRKSQSNPETTMPSIQSMEEAPRNKLLVESNLARTCEDNDGDCVISRSSDTDRSLNRFMDQNRPNEVQETNQNKCQGILREVEMITASIETVATELLDDGKWSATNLTQSRRHAQPRHGDTLISQSDHSSRSCIGNDEPGPGSESSGITRAATSKHSGPVSAKPLLRHDSQQVQDHTAEHQRMTPRKSIVDINGSPRLLSHMENKIIISDGTVHRESQSRQLTQDEKQVPARSIDDESGYDGGIEESFVEVPGTKSNLAHTAYGESSGMRIRSPFAQGPSLPRNREDRTRGMHRDRFRAASVPHRQHIRIDIAGQDLYQSPSQGELASIDSNWNTTVISSSRGRSLKKTKGDTTLQALQRSTQEMLLDSSESMMSWRHIAGSATACWINFSRHKKNE</sequence>
<feature type="compositionally biased region" description="Polar residues" evidence="1">
    <location>
        <begin position="115"/>
        <end position="127"/>
    </location>
</feature>
<dbReference type="AlphaFoldDB" id="A0A5N6IKM3"/>
<evidence type="ECO:0000256" key="1">
    <source>
        <dbReference type="SAM" id="MobiDB-lite"/>
    </source>
</evidence>
<dbReference type="OrthoDB" id="5374844at2759"/>
<feature type="region of interest" description="Disordered" evidence="1">
    <location>
        <begin position="617"/>
        <end position="645"/>
    </location>
</feature>
<feature type="compositionally biased region" description="Basic and acidic residues" evidence="1">
    <location>
        <begin position="570"/>
        <end position="586"/>
    </location>
</feature>
<feature type="compositionally biased region" description="Basic and acidic residues" evidence="1">
    <location>
        <begin position="617"/>
        <end position="639"/>
    </location>
</feature>
<accession>A0A5N7DH29</accession>